<sequence length="169" mass="18359">MPKISRWGFTSPGSGGGGGSSADELMSVGTWDSHKRVKSAVTVKMTEKSPGSSEEEKYVVPGKRPRWGFTSPRGAAAAGSSAHDRWDLHKRVRSSTEEGEEAECVMKSLSDEEKKKACGVQTEKQSSSEECGVEDEQLYARPPGFLVAAPDPSELPMPTWLLLPRYIVD</sequence>
<name>A0A368PJF3_SETIT</name>
<evidence type="ECO:0000313" key="2">
    <source>
        <dbReference type="EMBL" id="RCV05921.1"/>
    </source>
</evidence>
<organism evidence="2">
    <name type="scientific">Setaria italica</name>
    <name type="common">Foxtail millet</name>
    <name type="synonym">Panicum italicum</name>
    <dbReference type="NCBI Taxonomy" id="4555"/>
    <lineage>
        <taxon>Eukaryota</taxon>
        <taxon>Viridiplantae</taxon>
        <taxon>Streptophyta</taxon>
        <taxon>Embryophyta</taxon>
        <taxon>Tracheophyta</taxon>
        <taxon>Spermatophyta</taxon>
        <taxon>Magnoliopsida</taxon>
        <taxon>Liliopsida</taxon>
        <taxon>Poales</taxon>
        <taxon>Poaceae</taxon>
        <taxon>PACMAD clade</taxon>
        <taxon>Panicoideae</taxon>
        <taxon>Panicodae</taxon>
        <taxon>Paniceae</taxon>
        <taxon>Cenchrinae</taxon>
        <taxon>Setaria</taxon>
    </lineage>
</organism>
<dbReference type="PANTHER" id="PTHR35361:SF1">
    <property type="entry name" value="OS08G0443700 PROTEIN"/>
    <property type="match status" value="1"/>
</dbReference>
<evidence type="ECO:0000256" key="1">
    <source>
        <dbReference type="SAM" id="MobiDB-lite"/>
    </source>
</evidence>
<protein>
    <submittedName>
        <fullName evidence="2">Uncharacterized protein</fullName>
    </submittedName>
</protein>
<dbReference type="PANTHER" id="PTHR35361">
    <property type="entry name" value="OS08G0443700 PROTEIN"/>
    <property type="match status" value="1"/>
</dbReference>
<proteinExistence type="predicted"/>
<dbReference type="EMBL" id="CM003528">
    <property type="protein sequence ID" value="RCV05921.1"/>
    <property type="molecule type" value="Genomic_DNA"/>
</dbReference>
<gene>
    <name evidence="2" type="ORF">SETIT_1G121500v2</name>
</gene>
<accession>A0A368PJF3</accession>
<reference evidence="2" key="2">
    <citation type="submission" date="2015-07" db="EMBL/GenBank/DDBJ databases">
        <authorList>
            <person name="Noorani M."/>
        </authorList>
    </citation>
    <scope>NUCLEOTIDE SEQUENCE</scope>
    <source>
        <strain evidence="2">Yugu1</strain>
    </source>
</reference>
<dbReference type="AlphaFoldDB" id="A0A368PJF3"/>
<feature type="region of interest" description="Disordered" evidence="1">
    <location>
        <begin position="1"/>
        <end position="26"/>
    </location>
</feature>
<reference evidence="2" key="1">
    <citation type="journal article" date="2012" name="Nat. Biotechnol.">
        <title>Reference genome sequence of the model plant Setaria.</title>
        <authorList>
            <person name="Bennetzen J.L."/>
            <person name="Schmutz J."/>
            <person name="Wang H."/>
            <person name="Percifield R."/>
            <person name="Hawkins J."/>
            <person name="Pontaroli A.C."/>
            <person name="Estep M."/>
            <person name="Feng L."/>
            <person name="Vaughn J.N."/>
            <person name="Grimwood J."/>
            <person name="Jenkins J."/>
            <person name="Barry K."/>
            <person name="Lindquist E."/>
            <person name="Hellsten U."/>
            <person name="Deshpande S."/>
            <person name="Wang X."/>
            <person name="Wu X."/>
            <person name="Mitros T."/>
            <person name="Triplett J."/>
            <person name="Yang X."/>
            <person name="Ye C.Y."/>
            <person name="Mauro-Herrera M."/>
            <person name="Wang L."/>
            <person name="Li P."/>
            <person name="Sharma M."/>
            <person name="Sharma R."/>
            <person name="Ronald P.C."/>
            <person name="Panaud O."/>
            <person name="Kellogg E.A."/>
            <person name="Brutnell T.P."/>
            <person name="Doust A.N."/>
            <person name="Tuskan G.A."/>
            <person name="Rokhsar D."/>
            <person name="Devos K.M."/>
        </authorList>
    </citation>
    <scope>NUCLEOTIDE SEQUENCE [LARGE SCALE GENOMIC DNA]</scope>
    <source>
        <strain evidence="2">Yugu1</strain>
    </source>
</reference>
<feature type="region of interest" description="Disordered" evidence="1">
    <location>
        <begin position="41"/>
        <end position="82"/>
    </location>
</feature>